<keyword evidence="6" id="KW-1185">Reference proteome</keyword>
<dbReference type="Gene3D" id="3.90.770.10">
    <property type="entry name" value="3-hydroxy-3-methylglutaryl-coenzyme A Reductase, Chain A, domain 2"/>
    <property type="match status" value="2"/>
</dbReference>
<comment type="caution">
    <text evidence="5">The sequence shown here is derived from an EMBL/GenBank/DDBJ whole genome shotgun (WGS) entry which is preliminary data.</text>
</comment>
<evidence type="ECO:0000256" key="2">
    <source>
        <dbReference type="ARBA" id="ARBA00023002"/>
    </source>
</evidence>
<dbReference type="InterPro" id="IPR004553">
    <property type="entry name" value="HMG_CoA_Rdtase_bac-typ"/>
</dbReference>
<dbReference type="GO" id="GO:0140643">
    <property type="term" value="F:hydroxymethylglutaryl-CoA reductase (NADH) activity"/>
    <property type="evidence" value="ECO:0007669"/>
    <property type="project" value="UniProtKB-EC"/>
</dbReference>
<dbReference type="Proteomes" id="UP000440224">
    <property type="component" value="Unassembled WGS sequence"/>
</dbReference>
<dbReference type="UniPathway" id="UPA00257">
    <property type="reaction ID" value="UER00367"/>
</dbReference>
<protein>
    <recommendedName>
        <fullName evidence="3">3-hydroxy-3-methylglutaryl coenzyme A reductase</fullName>
        <shortName evidence="3">HMG-CoA reductase</shortName>
        <ecNumber evidence="3">1.1.1.88</ecNumber>
    </recommendedName>
</protein>
<organism evidence="5 6">
    <name type="scientific">Polyangium spumosum</name>
    <dbReference type="NCBI Taxonomy" id="889282"/>
    <lineage>
        <taxon>Bacteria</taxon>
        <taxon>Pseudomonadati</taxon>
        <taxon>Myxococcota</taxon>
        <taxon>Polyangia</taxon>
        <taxon>Polyangiales</taxon>
        <taxon>Polyangiaceae</taxon>
        <taxon>Polyangium</taxon>
    </lineage>
</organism>
<evidence type="ECO:0000256" key="1">
    <source>
        <dbReference type="ARBA" id="ARBA00007661"/>
    </source>
</evidence>
<reference evidence="5 6" key="1">
    <citation type="submission" date="2019-10" db="EMBL/GenBank/DDBJ databases">
        <title>A soil myxobacterium in the family Polyangiaceae.</title>
        <authorList>
            <person name="Li Y."/>
            <person name="Wang J."/>
        </authorList>
    </citation>
    <scope>NUCLEOTIDE SEQUENCE [LARGE SCALE GENOMIC DNA]</scope>
    <source>
        <strain evidence="5 6">DSM 14734</strain>
    </source>
</reference>
<evidence type="ECO:0000313" key="6">
    <source>
        <dbReference type="Proteomes" id="UP000440224"/>
    </source>
</evidence>
<sequence length="403" mass="42010">MKRAITSRISKFYERSPEARLVVLREMGAVDDVSFAHLARGGVLDVTVADHMSENVIATHALPLGVGLNFVIDGRDVLVPMAVEEPSVIAAASNAARMVRASGGFFGEADPPIMTAQIQLDDVPEPRAACERILEAKARLSALGDTSIPRMVARGGGVRDLDVRVLDEALGVIVVHVHVDVGDCMGANTVDTVAEAMAPAVHAIAGGTMGLRILTNLPLRRLVRVRAEVRDEDVGGAELAGGIARASRFAELDVFRAVTHNKGFMNGVDAAALALGQDFRAIEAGAHAFAAHGGRYRPLSTWKRKPGGLVGEAELPLAVGTAGGLSSAHPGVRAALDMLGASTAGELAVALASVGLASNLAALRALAGEGIQRGHMRLHERKQNVQATDPPPVLSGPRSEVGR</sequence>
<gene>
    <name evidence="5" type="ORF">GF068_29615</name>
</gene>
<dbReference type="PROSITE" id="PS00066">
    <property type="entry name" value="HMG_COA_REDUCTASE_1"/>
    <property type="match status" value="1"/>
</dbReference>
<dbReference type="EMBL" id="WJIE01000010">
    <property type="protein sequence ID" value="MRG96046.1"/>
    <property type="molecule type" value="Genomic_DNA"/>
</dbReference>
<feature type="region of interest" description="Disordered" evidence="4">
    <location>
        <begin position="380"/>
        <end position="403"/>
    </location>
</feature>
<dbReference type="PANTHER" id="PTHR10572:SF24">
    <property type="entry name" value="3-HYDROXY-3-METHYLGLUTARYL-COENZYME A REDUCTASE"/>
    <property type="match status" value="1"/>
</dbReference>
<accession>A0A6N7PYV1</accession>
<evidence type="ECO:0000256" key="4">
    <source>
        <dbReference type="SAM" id="MobiDB-lite"/>
    </source>
</evidence>
<dbReference type="RefSeq" id="WP_153822858.1">
    <property type="nucleotide sequence ID" value="NZ_WJIE01000010.1"/>
</dbReference>
<keyword evidence="2 3" id="KW-0560">Oxidoreductase</keyword>
<proteinExistence type="inferred from homology"/>
<dbReference type="SUPFAM" id="SSF56542">
    <property type="entry name" value="Substrate-binding domain of HMG-CoA reductase"/>
    <property type="match status" value="1"/>
</dbReference>
<name>A0A6N7PYV1_9BACT</name>
<dbReference type="NCBIfam" id="TIGR00532">
    <property type="entry name" value="HMG_CoA_R_NAD"/>
    <property type="match status" value="1"/>
</dbReference>
<dbReference type="InterPro" id="IPR023074">
    <property type="entry name" value="HMG_CoA_Rdtase_cat_sf"/>
</dbReference>
<dbReference type="PANTHER" id="PTHR10572">
    <property type="entry name" value="3-HYDROXY-3-METHYLGLUTARYL-COENZYME A REDUCTASE"/>
    <property type="match status" value="1"/>
</dbReference>
<dbReference type="EC" id="1.1.1.88" evidence="3"/>
<evidence type="ECO:0000313" key="5">
    <source>
        <dbReference type="EMBL" id="MRG96046.1"/>
    </source>
</evidence>
<dbReference type="InterPro" id="IPR009029">
    <property type="entry name" value="HMG_CoA_Rdtase_sub-bd_dom_sf"/>
</dbReference>
<dbReference type="InterPro" id="IPR009023">
    <property type="entry name" value="HMG_CoA_Rdtase_NAD(P)-bd_sf"/>
</dbReference>
<keyword evidence="3" id="KW-0520">NAD</keyword>
<comment type="similarity">
    <text evidence="1 3">Belongs to the HMG-CoA reductase family.</text>
</comment>
<comment type="pathway">
    <text evidence="3">Metabolic intermediate metabolism; (R)-mevalonate degradation; (S)-3-hydroxy-3-methylglutaryl-CoA from (R)-mevalonate: step 1/1.</text>
</comment>
<dbReference type="AlphaFoldDB" id="A0A6N7PYV1"/>
<evidence type="ECO:0000256" key="3">
    <source>
        <dbReference type="RuleBase" id="RU361219"/>
    </source>
</evidence>
<dbReference type="Pfam" id="PF00368">
    <property type="entry name" value="HMG-CoA_red"/>
    <property type="match status" value="1"/>
</dbReference>
<comment type="catalytic activity">
    <reaction evidence="3">
        <text>(R)-mevalonate + 2 NAD(+) + CoA = (3S)-3-hydroxy-3-methylglutaryl-CoA + 2 NADH + 2 H(+)</text>
        <dbReference type="Rhea" id="RHEA:14833"/>
        <dbReference type="ChEBI" id="CHEBI:15378"/>
        <dbReference type="ChEBI" id="CHEBI:36464"/>
        <dbReference type="ChEBI" id="CHEBI:43074"/>
        <dbReference type="ChEBI" id="CHEBI:57287"/>
        <dbReference type="ChEBI" id="CHEBI:57540"/>
        <dbReference type="ChEBI" id="CHEBI:57945"/>
        <dbReference type="EC" id="1.1.1.88"/>
    </reaction>
</comment>
<dbReference type="GO" id="GO:0004420">
    <property type="term" value="F:hydroxymethylglutaryl-CoA reductase (NADPH) activity"/>
    <property type="evidence" value="ECO:0007669"/>
    <property type="project" value="InterPro"/>
</dbReference>
<dbReference type="PROSITE" id="PS50065">
    <property type="entry name" value="HMG_COA_REDUCTASE_4"/>
    <property type="match status" value="1"/>
</dbReference>
<dbReference type="InterPro" id="IPR023076">
    <property type="entry name" value="HMG_CoA_Rdtase_CS"/>
</dbReference>
<dbReference type="InterPro" id="IPR002202">
    <property type="entry name" value="HMG_CoA_Rdtase"/>
</dbReference>
<dbReference type="OrthoDB" id="9764892at2"/>
<dbReference type="GO" id="GO:0015936">
    <property type="term" value="P:coenzyme A metabolic process"/>
    <property type="evidence" value="ECO:0007669"/>
    <property type="project" value="InterPro"/>
</dbReference>
<dbReference type="SUPFAM" id="SSF55035">
    <property type="entry name" value="NAD-binding domain of HMG-CoA reductase"/>
    <property type="match status" value="1"/>
</dbReference>